<evidence type="ECO:0000313" key="4">
    <source>
        <dbReference type="Proteomes" id="UP000327157"/>
    </source>
</evidence>
<keyword evidence="4" id="KW-1185">Reference proteome</keyword>
<dbReference type="InterPro" id="IPR000477">
    <property type="entry name" value="RT_dom"/>
</dbReference>
<feature type="domain" description="Reverse transcriptase" evidence="2">
    <location>
        <begin position="375"/>
        <end position="474"/>
    </location>
</feature>
<evidence type="ECO:0000256" key="1">
    <source>
        <dbReference type="SAM" id="MobiDB-lite"/>
    </source>
</evidence>
<dbReference type="AlphaFoldDB" id="A0A5N5HIZ8"/>
<dbReference type="Pfam" id="PF00078">
    <property type="entry name" value="RVT_1"/>
    <property type="match status" value="1"/>
</dbReference>
<reference evidence="3 4" key="3">
    <citation type="submission" date="2019-11" db="EMBL/GenBank/DDBJ databases">
        <title>A de novo genome assembly of a pear dwarfing rootstock.</title>
        <authorList>
            <person name="Wang F."/>
            <person name="Wang J."/>
            <person name="Li S."/>
            <person name="Zhang Y."/>
            <person name="Fang M."/>
            <person name="Ma L."/>
            <person name="Zhao Y."/>
            <person name="Jiang S."/>
        </authorList>
    </citation>
    <scope>NUCLEOTIDE SEQUENCE [LARGE SCALE GENOMIC DNA]</scope>
    <source>
        <strain evidence="3">S2</strain>
        <tissue evidence="3">Leaf</tissue>
    </source>
</reference>
<reference evidence="4" key="2">
    <citation type="submission" date="2019-10" db="EMBL/GenBank/DDBJ databases">
        <title>A de novo genome assembly of a pear dwarfing rootstock.</title>
        <authorList>
            <person name="Wang F."/>
            <person name="Wang J."/>
            <person name="Li S."/>
            <person name="Zhang Y."/>
            <person name="Fang M."/>
            <person name="Ma L."/>
            <person name="Zhao Y."/>
            <person name="Jiang S."/>
        </authorList>
    </citation>
    <scope>NUCLEOTIDE SEQUENCE [LARGE SCALE GENOMIC DNA]</scope>
</reference>
<proteinExistence type="predicted"/>
<sequence length="582" mass="66461">MKEMTKNPVTKKNLALLGRKWYIIRTDGKPVKEMGASMIRRVQRQHKAHMNSLKVPTTLETSENVKIDKRTNKEVEKANSKTEGQGDHAPLSLHPGKYRILKRSQEDMVMMPTAKWSPEPICFGTISPEKRIPSPLLVDTLCESPVTSTYRALLGRDWIHQSLYVPSTLHQRMAVYHEEGETGPGFWEMVEAESRPFLPTTNIAEANFYDPSIGIIYGGDCDWRKEMTRLEERTTLELVKFLCVEPNKPPPEVQDPLETIDLGTKGDPRPIQISGLLEVEVRAKIVSFLHEFKDCFAWHYTEIPALDSTLVKHIMLIKEGYKPVKQAPRRMSKEIEEKVKEEIERLVKAGFIRPAKYVEWLANIVPILKAITNAVRYCVNYKNINGATPKDEYPMPMADLSIDVVAKHKVLSFMDGNAGHNQIKMAKKDIRKITFRCACHVGADEYLVMSFGLKNAGATYQRAMNAIFHDLIGYSMESSFQYVPQKTIKGQVIADFLAEHQEFQDEIINIQELWKTSKMTTTGTTPYALTFRQDVVLLMEINGPFIINHVLDKGGYYFADVEGSLQRHPINAKFLKKYHPTF</sequence>
<dbReference type="InterPro" id="IPR043128">
    <property type="entry name" value="Rev_trsase/Diguanyl_cyclase"/>
</dbReference>
<name>A0A5N5HIZ8_9ROSA</name>
<gene>
    <name evidence="3" type="ORF">D8674_017762</name>
</gene>
<dbReference type="InterPro" id="IPR053134">
    <property type="entry name" value="RNA-dir_DNA_polymerase"/>
</dbReference>
<dbReference type="Gene3D" id="3.10.10.10">
    <property type="entry name" value="HIV Type 1 Reverse Transcriptase, subunit A, domain 1"/>
    <property type="match status" value="1"/>
</dbReference>
<comment type="caution">
    <text evidence="3">The sequence shown here is derived from an EMBL/GenBank/DDBJ whole genome shotgun (WGS) entry which is preliminary data.</text>
</comment>
<dbReference type="SUPFAM" id="SSF56672">
    <property type="entry name" value="DNA/RNA polymerases"/>
    <property type="match status" value="1"/>
</dbReference>
<evidence type="ECO:0000313" key="3">
    <source>
        <dbReference type="EMBL" id="KAB2626102.1"/>
    </source>
</evidence>
<evidence type="ECO:0000259" key="2">
    <source>
        <dbReference type="Pfam" id="PF00078"/>
    </source>
</evidence>
<dbReference type="PANTHER" id="PTHR24559">
    <property type="entry name" value="TRANSPOSON TY3-I GAG-POL POLYPROTEIN"/>
    <property type="match status" value="1"/>
</dbReference>
<reference evidence="3 4" key="1">
    <citation type="submission" date="2019-09" db="EMBL/GenBank/DDBJ databases">
        <authorList>
            <person name="Ou C."/>
        </authorList>
    </citation>
    <scope>NUCLEOTIDE SEQUENCE [LARGE SCALE GENOMIC DNA]</scope>
    <source>
        <strain evidence="3">S2</strain>
        <tissue evidence="3">Leaf</tissue>
    </source>
</reference>
<protein>
    <submittedName>
        <fullName evidence="3">S2-RNase</fullName>
    </submittedName>
</protein>
<accession>A0A5N5HIZ8</accession>
<dbReference type="OrthoDB" id="2013610at2759"/>
<dbReference type="PANTHER" id="PTHR24559:SF439">
    <property type="entry name" value="RETROTRANSPOSON, UNCLASSIFIED-LIKE PROTEIN"/>
    <property type="match status" value="1"/>
</dbReference>
<dbReference type="EMBL" id="SMOL01000160">
    <property type="protein sequence ID" value="KAB2626102.1"/>
    <property type="molecule type" value="Genomic_DNA"/>
</dbReference>
<dbReference type="InterPro" id="IPR043502">
    <property type="entry name" value="DNA/RNA_pol_sf"/>
</dbReference>
<organism evidence="3 4">
    <name type="scientific">Pyrus ussuriensis x Pyrus communis</name>
    <dbReference type="NCBI Taxonomy" id="2448454"/>
    <lineage>
        <taxon>Eukaryota</taxon>
        <taxon>Viridiplantae</taxon>
        <taxon>Streptophyta</taxon>
        <taxon>Embryophyta</taxon>
        <taxon>Tracheophyta</taxon>
        <taxon>Spermatophyta</taxon>
        <taxon>Magnoliopsida</taxon>
        <taxon>eudicotyledons</taxon>
        <taxon>Gunneridae</taxon>
        <taxon>Pentapetalae</taxon>
        <taxon>rosids</taxon>
        <taxon>fabids</taxon>
        <taxon>Rosales</taxon>
        <taxon>Rosaceae</taxon>
        <taxon>Amygdaloideae</taxon>
        <taxon>Maleae</taxon>
        <taxon>Pyrus</taxon>
    </lineage>
</organism>
<dbReference type="Proteomes" id="UP000327157">
    <property type="component" value="Chromosome 16"/>
</dbReference>
<dbReference type="Gene3D" id="3.30.70.270">
    <property type="match status" value="1"/>
</dbReference>
<dbReference type="CDD" id="cd01647">
    <property type="entry name" value="RT_LTR"/>
    <property type="match status" value="1"/>
</dbReference>
<feature type="compositionally biased region" description="Basic and acidic residues" evidence="1">
    <location>
        <begin position="63"/>
        <end position="86"/>
    </location>
</feature>
<feature type="region of interest" description="Disordered" evidence="1">
    <location>
        <begin position="57"/>
        <end position="93"/>
    </location>
</feature>